<dbReference type="SUPFAM" id="SSF51445">
    <property type="entry name" value="(Trans)glycosidases"/>
    <property type="match status" value="1"/>
</dbReference>
<dbReference type="PANTHER" id="PTHR15172">
    <property type="entry name" value="GALACTOCEREBROSIDASE"/>
    <property type="match status" value="1"/>
</dbReference>
<keyword evidence="3" id="KW-0378">Hydrolase</keyword>
<dbReference type="InterPro" id="IPR049161">
    <property type="entry name" value="GH59_cat"/>
</dbReference>
<dbReference type="GO" id="GO:0004336">
    <property type="term" value="F:galactosylceramidase activity"/>
    <property type="evidence" value="ECO:0007669"/>
    <property type="project" value="InterPro"/>
</dbReference>
<dbReference type="InterPro" id="IPR001286">
    <property type="entry name" value="Glyco_hydro_59"/>
</dbReference>
<reference evidence="4" key="1">
    <citation type="submission" date="2015-09" db="EMBL/GenBank/DDBJ databases">
        <authorList>
            <consortium name="Pathogen Informatics"/>
        </authorList>
    </citation>
    <scope>NUCLEOTIDE SEQUENCE [LARGE SCALE GENOMIC DNA]</scope>
    <source>
        <strain evidence="4">Lake Konstanz</strain>
    </source>
</reference>
<proteinExistence type="predicted"/>
<evidence type="ECO:0000259" key="2">
    <source>
        <dbReference type="Pfam" id="PF02057"/>
    </source>
</evidence>
<evidence type="ECO:0000313" key="3">
    <source>
        <dbReference type="EMBL" id="CUI14711.1"/>
    </source>
</evidence>
<feature type="active site" description="Nucleophile" evidence="1">
    <location>
        <position position="274"/>
    </location>
</feature>
<dbReference type="AlphaFoldDB" id="A0A0S4KJX5"/>
<dbReference type="Proteomes" id="UP000051952">
    <property type="component" value="Unassembled WGS sequence"/>
</dbReference>
<dbReference type="GO" id="GO:0005764">
    <property type="term" value="C:lysosome"/>
    <property type="evidence" value="ECO:0007669"/>
    <property type="project" value="TreeGrafter"/>
</dbReference>
<dbReference type="OMA" id="SXSHKHS"/>
<name>A0A0S4KJX5_BODSA</name>
<dbReference type="VEuPathDB" id="TriTrypDB:BSAL_11925"/>
<dbReference type="Pfam" id="PF02057">
    <property type="entry name" value="Glyco_hydro_59"/>
    <property type="match status" value="1"/>
</dbReference>
<gene>
    <name evidence="3" type="ORF">BSAL_11925</name>
</gene>
<feature type="active site" description="Proton donor/acceptor" evidence="1">
    <location>
        <position position="195"/>
    </location>
</feature>
<evidence type="ECO:0000313" key="4">
    <source>
        <dbReference type="Proteomes" id="UP000051952"/>
    </source>
</evidence>
<keyword evidence="4" id="KW-1185">Reference proteome</keyword>
<dbReference type="OrthoDB" id="440760at2759"/>
<dbReference type="GO" id="GO:0016020">
    <property type="term" value="C:membrane"/>
    <property type="evidence" value="ECO:0007669"/>
    <property type="project" value="GOC"/>
</dbReference>
<dbReference type="InterPro" id="IPR017853">
    <property type="entry name" value="GH"/>
</dbReference>
<accession>A0A0S4KJX5</accession>
<dbReference type="EMBL" id="CYKH01001589">
    <property type="protein sequence ID" value="CUI14711.1"/>
    <property type="molecule type" value="Genomic_DNA"/>
</dbReference>
<dbReference type="GO" id="GO:0006683">
    <property type="term" value="P:galactosylceramide catabolic process"/>
    <property type="evidence" value="ECO:0007669"/>
    <property type="project" value="InterPro"/>
</dbReference>
<protein>
    <submittedName>
        <fullName evidence="3">Glycoside hydrolase, putative</fullName>
    </submittedName>
</protein>
<dbReference type="PRINTS" id="PR00850">
    <property type="entry name" value="GLHYDRLASE59"/>
</dbReference>
<sequence length="372" mass="40715">MHHVVNPTSVSLVTFVVLVALFVGCPVLAGTYTITDAAGPARVFDGIGGLSGGGATSVLLWTYPQAERDAILDFLFKPNFGASLHILKVEIGGDAQSTDGAEPSHMHTPWDENYERGYEWWLMREAKKRNPNIKLYGLAWAYPQWVTCAPDSNMEQCTGDIYAYPNVTATYITKWIAGAKVTYGLDIDYVGCWNERPWNDTYLKTLRNTLDNAGFANTKIVAPDGIAPQGWGLANDVLASPSLADAIYAIGAHYPGTLSTPAAEQTGKPLWASEDDSTYNNNVGAGCWARILNQNYVNGNMTASIIWNLIASYMKGTNWYRAGLMSAMQPWVGSYGTWHANGEWTVGPMIWASAHTTQFSEPGTFAYLILQL</sequence>
<feature type="domain" description="Glycosyl hydrolase family 59 catalytic" evidence="2">
    <location>
        <begin position="44"/>
        <end position="358"/>
    </location>
</feature>
<evidence type="ECO:0000256" key="1">
    <source>
        <dbReference type="PIRSR" id="PIRSR601286-50"/>
    </source>
</evidence>
<organism evidence="3 4">
    <name type="scientific">Bodo saltans</name>
    <name type="common">Flagellated protozoan</name>
    <dbReference type="NCBI Taxonomy" id="75058"/>
    <lineage>
        <taxon>Eukaryota</taxon>
        <taxon>Discoba</taxon>
        <taxon>Euglenozoa</taxon>
        <taxon>Kinetoplastea</taxon>
        <taxon>Metakinetoplastina</taxon>
        <taxon>Eubodonida</taxon>
        <taxon>Bodonidae</taxon>
        <taxon>Bodo</taxon>
    </lineage>
</organism>
<dbReference type="PANTHER" id="PTHR15172:SF1">
    <property type="entry name" value="GALACTOCEREBROSIDASE"/>
    <property type="match status" value="1"/>
</dbReference>
<dbReference type="Gene3D" id="3.20.20.80">
    <property type="entry name" value="Glycosidases"/>
    <property type="match status" value="1"/>
</dbReference>